<feature type="transmembrane region" description="Helical" evidence="1">
    <location>
        <begin position="68"/>
        <end position="86"/>
    </location>
</feature>
<evidence type="ECO:0000256" key="1">
    <source>
        <dbReference type="SAM" id="Phobius"/>
    </source>
</evidence>
<proteinExistence type="predicted"/>
<keyword evidence="1" id="KW-1133">Transmembrane helix</keyword>
<evidence type="ECO:0000313" key="2">
    <source>
        <dbReference type="EMBL" id="TKD18060.1"/>
    </source>
</evidence>
<dbReference type="InterPro" id="IPR008523">
    <property type="entry name" value="DUF805"/>
</dbReference>
<dbReference type="OrthoDB" id="9812349at2"/>
<keyword evidence="1" id="KW-0472">Membrane</keyword>
<keyword evidence="1" id="KW-0812">Transmembrane</keyword>
<dbReference type="EMBL" id="SWJZ01000044">
    <property type="protein sequence ID" value="TKD18060.1"/>
    <property type="molecule type" value="Genomic_DNA"/>
</dbReference>
<gene>
    <name evidence="2" type="ORF">FBT96_11525</name>
</gene>
<comment type="caution">
    <text evidence="2">The sequence shown here is derived from an EMBL/GenBank/DDBJ whole genome shotgun (WGS) entry which is preliminary data.</text>
</comment>
<organism evidence="2 3">
    <name type="scientific">Rhodobacter capsulatus</name>
    <name type="common">Rhodopseudomonas capsulata</name>
    <dbReference type="NCBI Taxonomy" id="1061"/>
    <lineage>
        <taxon>Bacteria</taxon>
        <taxon>Pseudomonadati</taxon>
        <taxon>Pseudomonadota</taxon>
        <taxon>Alphaproteobacteria</taxon>
        <taxon>Rhodobacterales</taxon>
        <taxon>Rhodobacter group</taxon>
        <taxon>Rhodobacter</taxon>
    </lineage>
</organism>
<reference evidence="2 3" key="1">
    <citation type="submission" date="2019-04" db="EMBL/GenBank/DDBJ databases">
        <title>Draft Whole-Genome sequence of the purple photosynthetic bacterium Rhodobacter capsulatus SP108 with an indigenous class A beta-lactamase.</title>
        <authorList>
            <person name="Robertson S."/>
            <person name="Meyer T.E."/>
            <person name="Kyndt J.A."/>
        </authorList>
    </citation>
    <scope>NUCLEOTIDE SEQUENCE [LARGE SCALE GENOMIC DNA]</scope>
    <source>
        <strain evidence="2 3">SP108</strain>
    </source>
</reference>
<dbReference type="PANTHER" id="PTHR34980:SF2">
    <property type="entry name" value="INNER MEMBRANE PROTEIN YHAH-RELATED"/>
    <property type="match status" value="1"/>
</dbReference>
<dbReference type="GO" id="GO:0005886">
    <property type="term" value="C:plasma membrane"/>
    <property type="evidence" value="ECO:0007669"/>
    <property type="project" value="TreeGrafter"/>
</dbReference>
<evidence type="ECO:0000313" key="3">
    <source>
        <dbReference type="Proteomes" id="UP000310597"/>
    </source>
</evidence>
<dbReference type="Pfam" id="PF05656">
    <property type="entry name" value="DUF805"/>
    <property type="match status" value="1"/>
</dbReference>
<accession>A0A4U1JPT1</accession>
<sequence length="139" mass="15428">MNLPTAVRTCFSKYVTFSGRASRPEYWWFVLFTLICFVVLSVIETRFLGYGTVSRGEGSWAWQSNGGPLSGLFALGIFLPTLAVAVRRLHDSGKSGWWLLIQLVPLIGALVLLYHFVQPSQVGPNRFGAAPRRTPPSLL</sequence>
<dbReference type="PANTHER" id="PTHR34980">
    <property type="entry name" value="INNER MEMBRANE PROTEIN-RELATED-RELATED"/>
    <property type="match status" value="1"/>
</dbReference>
<protein>
    <submittedName>
        <fullName evidence="2">DUF805 domain-containing protein</fullName>
    </submittedName>
</protein>
<feature type="transmembrane region" description="Helical" evidence="1">
    <location>
        <begin position="26"/>
        <end position="48"/>
    </location>
</feature>
<name>A0A4U1JPT1_RHOCA</name>
<feature type="transmembrane region" description="Helical" evidence="1">
    <location>
        <begin position="98"/>
        <end position="117"/>
    </location>
</feature>
<dbReference type="RefSeq" id="WP_136906781.1">
    <property type="nucleotide sequence ID" value="NZ_SWJZ01000044.1"/>
</dbReference>
<dbReference type="AlphaFoldDB" id="A0A4U1JPT1"/>
<dbReference type="Proteomes" id="UP000310597">
    <property type="component" value="Unassembled WGS sequence"/>
</dbReference>